<keyword evidence="2" id="KW-1185">Reference proteome</keyword>
<dbReference type="EMBL" id="QBKI01000001">
    <property type="protein sequence ID" value="PTX22444.1"/>
    <property type="molecule type" value="Genomic_DNA"/>
</dbReference>
<accession>A0A2T5YT37</accession>
<organism evidence="1 2">
    <name type="scientific">Pontibacter mucosus</name>
    <dbReference type="NCBI Taxonomy" id="1649266"/>
    <lineage>
        <taxon>Bacteria</taxon>
        <taxon>Pseudomonadati</taxon>
        <taxon>Bacteroidota</taxon>
        <taxon>Cytophagia</taxon>
        <taxon>Cytophagales</taxon>
        <taxon>Hymenobacteraceae</taxon>
        <taxon>Pontibacter</taxon>
    </lineage>
</organism>
<gene>
    <name evidence="1" type="ORF">C8N40_101268</name>
</gene>
<protein>
    <submittedName>
        <fullName evidence="1">Uncharacterized protein</fullName>
    </submittedName>
</protein>
<evidence type="ECO:0000313" key="2">
    <source>
        <dbReference type="Proteomes" id="UP000244225"/>
    </source>
</evidence>
<evidence type="ECO:0000313" key="1">
    <source>
        <dbReference type="EMBL" id="PTX22444.1"/>
    </source>
</evidence>
<dbReference type="AlphaFoldDB" id="A0A2T5YT37"/>
<proteinExistence type="predicted"/>
<comment type="caution">
    <text evidence="1">The sequence shown here is derived from an EMBL/GenBank/DDBJ whole genome shotgun (WGS) entry which is preliminary data.</text>
</comment>
<name>A0A2T5YT37_9BACT</name>
<sequence>MTQLMCRYGGCLGLVEKFVLKMSAILKTGEIALQKYVLGSVKRVQKKKQHRQELLLKYKFTA</sequence>
<dbReference type="Proteomes" id="UP000244225">
    <property type="component" value="Unassembled WGS sequence"/>
</dbReference>
<reference evidence="1 2" key="1">
    <citation type="submission" date="2018-04" db="EMBL/GenBank/DDBJ databases">
        <title>Genomic Encyclopedia of Archaeal and Bacterial Type Strains, Phase II (KMG-II): from individual species to whole genera.</title>
        <authorList>
            <person name="Goeker M."/>
        </authorList>
    </citation>
    <scope>NUCLEOTIDE SEQUENCE [LARGE SCALE GENOMIC DNA]</scope>
    <source>
        <strain evidence="1 2">DSM 100162</strain>
    </source>
</reference>